<keyword evidence="3" id="KW-1185">Reference proteome</keyword>
<reference evidence="2 3" key="1">
    <citation type="submission" date="2018-03" db="EMBL/GenBank/DDBJ databases">
        <title>Genomic Encyclopedia of Archaeal and Bacterial Type Strains, Phase II (KMG-II): from individual species to whole genera.</title>
        <authorList>
            <person name="Goeker M."/>
        </authorList>
    </citation>
    <scope>NUCLEOTIDE SEQUENCE [LARGE SCALE GENOMIC DNA]</scope>
    <source>
        <strain evidence="2 3">DSM 28229</strain>
    </source>
</reference>
<feature type="transmembrane region" description="Helical" evidence="1">
    <location>
        <begin position="6"/>
        <end position="32"/>
    </location>
</feature>
<protein>
    <submittedName>
        <fullName evidence="2">Uncharacterized protein</fullName>
    </submittedName>
</protein>
<accession>A0A315ZIE4</accession>
<organism evidence="2 3">
    <name type="scientific">Sediminitomix flava</name>
    <dbReference type="NCBI Taxonomy" id="379075"/>
    <lineage>
        <taxon>Bacteria</taxon>
        <taxon>Pseudomonadati</taxon>
        <taxon>Bacteroidota</taxon>
        <taxon>Cytophagia</taxon>
        <taxon>Cytophagales</taxon>
        <taxon>Flammeovirgaceae</taxon>
        <taxon>Sediminitomix</taxon>
    </lineage>
</organism>
<dbReference type="EMBL" id="QGDO01000001">
    <property type="protein sequence ID" value="PWJ44979.1"/>
    <property type="molecule type" value="Genomic_DNA"/>
</dbReference>
<proteinExistence type="predicted"/>
<keyword evidence="1" id="KW-0472">Membrane</keyword>
<keyword evidence="1" id="KW-0812">Transmembrane</keyword>
<gene>
    <name evidence="2" type="ORF">BC781_1011375</name>
</gene>
<evidence type="ECO:0000256" key="1">
    <source>
        <dbReference type="SAM" id="Phobius"/>
    </source>
</evidence>
<evidence type="ECO:0000313" key="3">
    <source>
        <dbReference type="Proteomes" id="UP000245535"/>
    </source>
</evidence>
<sequence>MHFKISTYVAFIIDFIRGIYVQTVLCLVALALK</sequence>
<dbReference type="Proteomes" id="UP000245535">
    <property type="component" value="Unassembled WGS sequence"/>
</dbReference>
<name>A0A315ZIE4_SEDFL</name>
<keyword evidence="1" id="KW-1133">Transmembrane helix</keyword>
<evidence type="ECO:0000313" key="2">
    <source>
        <dbReference type="EMBL" id="PWJ44979.1"/>
    </source>
</evidence>
<dbReference type="AlphaFoldDB" id="A0A315ZIE4"/>
<comment type="caution">
    <text evidence="2">The sequence shown here is derived from an EMBL/GenBank/DDBJ whole genome shotgun (WGS) entry which is preliminary data.</text>
</comment>